<evidence type="ECO:0000313" key="8">
    <source>
        <dbReference type="EMBL" id="CAL1543172.1"/>
    </source>
</evidence>
<evidence type="ECO:0000259" key="7">
    <source>
        <dbReference type="PROSITE" id="PS51469"/>
    </source>
</evidence>
<comment type="subcellular location">
    <subcellularLocation>
        <location evidence="1">Membrane</location>
    </subcellularLocation>
</comment>
<dbReference type="PANTHER" id="PTHR12911:SF8">
    <property type="entry name" value="KLAROID PROTEIN-RELATED"/>
    <property type="match status" value="1"/>
</dbReference>
<feature type="domain" description="SUN" evidence="7">
    <location>
        <begin position="86"/>
        <end position="262"/>
    </location>
</feature>
<evidence type="ECO:0000256" key="6">
    <source>
        <dbReference type="SAM" id="Phobius"/>
    </source>
</evidence>
<reference evidence="8 9" key="1">
    <citation type="submission" date="2024-04" db="EMBL/GenBank/DDBJ databases">
        <authorList>
            <consortium name="Genoscope - CEA"/>
            <person name="William W."/>
        </authorList>
    </citation>
    <scope>NUCLEOTIDE SEQUENCE [LARGE SCALE GENOMIC DNA]</scope>
</reference>
<proteinExistence type="predicted"/>
<evidence type="ECO:0000256" key="3">
    <source>
        <dbReference type="ARBA" id="ARBA00022989"/>
    </source>
</evidence>
<keyword evidence="5 6" id="KW-0472">Membrane</keyword>
<evidence type="ECO:0000256" key="1">
    <source>
        <dbReference type="ARBA" id="ARBA00004370"/>
    </source>
</evidence>
<comment type="caution">
    <text evidence="8">The sequence shown here is derived from an EMBL/GenBank/DDBJ whole genome shotgun (WGS) entry which is preliminary data.</text>
</comment>
<keyword evidence="4" id="KW-0175">Coiled coil</keyword>
<name>A0AAV2I8N0_LYMST</name>
<dbReference type="PROSITE" id="PS51469">
    <property type="entry name" value="SUN"/>
    <property type="match status" value="1"/>
</dbReference>
<dbReference type="EMBL" id="CAXITT010000530">
    <property type="protein sequence ID" value="CAL1543172.1"/>
    <property type="molecule type" value="Genomic_DNA"/>
</dbReference>
<dbReference type="Proteomes" id="UP001497497">
    <property type="component" value="Unassembled WGS sequence"/>
</dbReference>
<keyword evidence="9" id="KW-1185">Reference proteome</keyword>
<evidence type="ECO:0000256" key="2">
    <source>
        <dbReference type="ARBA" id="ARBA00022692"/>
    </source>
</evidence>
<evidence type="ECO:0000256" key="5">
    <source>
        <dbReference type="ARBA" id="ARBA00023136"/>
    </source>
</evidence>
<protein>
    <recommendedName>
        <fullName evidence="7">SUN domain-containing protein</fullName>
    </recommendedName>
</protein>
<evidence type="ECO:0000313" key="9">
    <source>
        <dbReference type="Proteomes" id="UP001497497"/>
    </source>
</evidence>
<dbReference type="Pfam" id="PF07738">
    <property type="entry name" value="Sad1_UNC"/>
    <property type="match status" value="1"/>
</dbReference>
<evidence type="ECO:0000256" key="4">
    <source>
        <dbReference type="ARBA" id="ARBA00023054"/>
    </source>
</evidence>
<keyword evidence="2 6" id="KW-0812">Transmembrane</keyword>
<accession>A0AAV2I8N0</accession>
<dbReference type="GO" id="GO:0034993">
    <property type="term" value="C:meiotic nuclear membrane microtubule tethering complex"/>
    <property type="evidence" value="ECO:0007669"/>
    <property type="project" value="TreeGrafter"/>
</dbReference>
<dbReference type="GO" id="GO:0043495">
    <property type="term" value="F:protein-membrane adaptor activity"/>
    <property type="evidence" value="ECO:0007669"/>
    <property type="project" value="TreeGrafter"/>
</dbReference>
<dbReference type="PANTHER" id="PTHR12911">
    <property type="entry name" value="SAD1/UNC-84-LIKE PROTEIN-RELATED"/>
    <property type="match status" value="1"/>
</dbReference>
<sequence>MRCGFTCVNPKFCACLTFYLLCSLLMLGFLYLYGSTIIAQISRLLRIMIHALLPASWLKSTKDIINEALYKYNADRLGLADYALESAGGSILCSSETYYSKSGPLYSIFGIPLWYHASSPREVIQPDVAPGKCWAMDGSQGFVTIQLAMPVVVTAVSLEHIPKELSPSGKLYSAPRDFYIVGRERGMDSPELILGSYTYRVGQDPIQVFEIKDPFCLMKSVTSDICGVNQHVFNIITLKIMNNYGNPDYTCIYRLRVHGKPTSLIE</sequence>
<feature type="transmembrane region" description="Helical" evidence="6">
    <location>
        <begin position="12"/>
        <end position="33"/>
    </location>
</feature>
<organism evidence="8 9">
    <name type="scientific">Lymnaea stagnalis</name>
    <name type="common">Great pond snail</name>
    <name type="synonym">Helix stagnalis</name>
    <dbReference type="NCBI Taxonomy" id="6523"/>
    <lineage>
        <taxon>Eukaryota</taxon>
        <taxon>Metazoa</taxon>
        <taxon>Spiralia</taxon>
        <taxon>Lophotrochozoa</taxon>
        <taxon>Mollusca</taxon>
        <taxon>Gastropoda</taxon>
        <taxon>Heterobranchia</taxon>
        <taxon>Euthyneura</taxon>
        <taxon>Panpulmonata</taxon>
        <taxon>Hygrophila</taxon>
        <taxon>Lymnaeoidea</taxon>
        <taxon>Lymnaeidae</taxon>
        <taxon>Lymnaea</taxon>
    </lineage>
</organism>
<gene>
    <name evidence="8" type="ORF">GSLYS_00016706001</name>
</gene>
<dbReference type="InterPro" id="IPR012919">
    <property type="entry name" value="SUN_dom"/>
</dbReference>
<dbReference type="FunFam" id="2.60.120.260:FF:000009">
    <property type="entry name" value="SUN domain-containing protein 1 isoform X1"/>
    <property type="match status" value="1"/>
</dbReference>
<dbReference type="AlphaFoldDB" id="A0AAV2I8N0"/>
<dbReference type="Gene3D" id="2.60.120.260">
    <property type="entry name" value="Galactose-binding domain-like"/>
    <property type="match status" value="1"/>
</dbReference>
<keyword evidence="3 6" id="KW-1133">Transmembrane helix</keyword>
<dbReference type="InterPro" id="IPR045119">
    <property type="entry name" value="SUN1-5"/>
</dbReference>